<dbReference type="Proteomes" id="UP000233100">
    <property type="component" value="Chromosome 19"/>
</dbReference>
<keyword evidence="3" id="KW-1185">Reference proteome</keyword>
<reference evidence="2" key="2">
    <citation type="submission" date="2025-08" db="UniProtKB">
        <authorList>
            <consortium name="Ensembl"/>
        </authorList>
    </citation>
    <scope>IDENTIFICATION</scope>
</reference>
<dbReference type="GeneTree" id="ENSGT00940000159808"/>
<dbReference type="Ensembl" id="ENSMFAT00000097183.1">
    <property type="protein sequence ID" value="ENSMFAP00000053971.1"/>
    <property type="gene ID" value="ENSMFAG00000006874.2"/>
</dbReference>
<feature type="region of interest" description="Disordered" evidence="1">
    <location>
        <begin position="17"/>
        <end position="52"/>
    </location>
</feature>
<dbReference type="Bgee" id="ENSMFAG00000006874">
    <property type="expression patterns" value="Expressed in bone marrow and 13 other cell types or tissues"/>
</dbReference>
<sequence>MVKSSLQRILNSHCFAREKERDKPSATIHASRTMPLLSLHSRGGSSSERSLGPLLSQETATHLEHHLLPSQHGNPICSQTPPDGVFRSPELPPRDPAPSLTSPRVTRRAPASPRPHGANLSSTLPLPQARLLPCPGSPTTARPLSPTPNSPPSSRAPVRPPHSICSSRSGLGVPSCQMEMGWGVDPASLCKPGPLWAL</sequence>
<accession>A0A7N9ID23</accession>
<feature type="compositionally biased region" description="Polar residues" evidence="1">
    <location>
        <begin position="71"/>
        <end position="81"/>
    </location>
</feature>
<feature type="compositionally biased region" description="Low complexity" evidence="1">
    <location>
        <begin position="35"/>
        <end position="52"/>
    </location>
</feature>
<feature type="compositionally biased region" description="Low complexity" evidence="1">
    <location>
        <begin position="152"/>
        <end position="163"/>
    </location>
</feature>
<gene>
    <name evidence="2" type="primary">OAZ1</name>
</gene>
<protein>
    <submittedName>
        <fullName evidence="2">Ornithine decarboxylase antizyme 1</fullName>
    </submittedName>
</protein>
<dbReference type="AlphaFoldDB" id="A0A7N9ID23"/>
<reference evidence="2 3" key="1">
    <citation type="submission" date="2013-03" db="EMBL/GenBank/DDBJ databases">
        <authorList>
            <person name="Warren W."/>
            <person name="Wilson R.K."/>
        </authorList>
    </citation>
    <scope>NUCLEOTIDE SEQUENCE</scope>
</reference>
<name>A0A7N9ID23_MACFA</name>
<evidence type="ECO:0000256" key="1">
    <source>
        <dbReference type="SAM" id="MobiDB-lite"/>
    </source>
</evidence>
<proteinExistence type="predicted"/>
<evidence type="ECO:0000313" key="2">
    <source>
        <dbReference type="Ensembl" id="ENSMFAP00000053971.1"/>
    </source>
</evidence>
<evidence type="ECO:0000313" key="3">
    <source>
        <dbReference type="Proteomes" id="UP000233100"/>
    </source>
</evidence>
<feature type="region of interest" description="Disordered" evidence="1">
    <location>
        <begin position="68"/>
        <end position="170"/>
    </location>
</feature>
<organism evidence="2 3">
    <name type="scientific">Macaca fascicularis</name>
    <name type="common">Crab-eating macaque</name>
    <name type="synonym">Cynomolgus monkey</name>
    <dbReference type="NCBI Taxonomy" id="9541"/>
    <lineage>
        <taxon>Eukaryota</taxon>
        <taxon>Metazoa</taxon>
        <taxon>Chordata</taxon>
        <taxon>Craniata</taxon>
        <taxon>Vertebrata</taxon>
        <taxon>Euteleostomi</taxon>
        <taxon>Mammalia</taxon>
        <taxon>Eutheria</taxon>
        <taxon>Euarchontoglires</taxon>
        <taxon>Primates</taxon>
        <taxon>Haplorrhini</taxon>
        <taxon>Catarrhini</taxon>
        <taxon>Cercopithecidae</taxon>
        <taxon>Cercopithecinae</taxon>
        <taxon>Macaca</taxon>
    </lineage>
</organism>
<reference evidence="2" key="3">
    <citation type="submission" date="2025-09" db="UniProtKB">
        <authorList>
            <consortium name="Ensembl"/>
        </authorList>
    </citation>
    <scope>IDENTIFICATION</scope>
</reference>